<protein>
    <recommendedName>
        <fullName evidence="3">Transcriptional regulator, AbiEi antitoxin, Type IV TA system</fullName>
    </recommendedName>
</protein>
<dbReference type="Proteomes" id="UP000305778">
    <property type="component" value="Unassembled WGS sequence"/>
</dbReference>
<evidence type="ECO:0000313" key="1">
    <source>
        <dbReference type="EMBL" id="TKA08273.1"/>
    </source>
</evidence>
<evidence type="ECO:0000313" key="2">
    <source>
        <dbReference type="Proteomes" id="UP000305778"/>
    </source>
</evidence>
<name>A0A4U0SGX0_9ACTN</name>
<gene>
    <name evidence="1" type="ORF">FCI23_28770</name>
</gene>
<comment type="caution">
    <text evidence="1">The sequence shown here is derived from an EMBL/GenBank/DDBJ whole genome shotgun (WGS) entry which is preliminary data.</text>
</comment>
<dbReference type="EMBL" id="SUMC01000032">
    <property type="protein sequence ID" value="TKA08273.1"/>
    <property type="molecule type" value="Genomic_DNA"/>
</dbReference>
<accession>A0A4U0SGX0</accession>
<dbReference type="RefSeq" id="WP_136726861.1">
    <property type="nucleotide sequence ID" value="NZ_SUMC01000032.1"/>
</dbReference>
<proteinExistence type="predicted"/>
<evidence type="ECO:0008006" key="3">
    <source>
        <dbReference type="Google" id="ProtNLM"/>
    </source>
</evidence>
<reference evidence="1 2" key="1">
    <citation type="submission" date="2019-04" db="EMBL/GenBank/DDBJ databases">
        <title>Streptomyces oryziradicis sp. nov., a novel actinomycete isolated from rhizosphere soil of rice (Oryza sativa L.).</title>
        <authorList>
            <person name="Li C."/>
        </authorList>
    </citation>
    <scope>NUCLEOTIDE SEQUENCE [LARGE SCALE GENOMIC DNA]</scope>
    <source>
        <strain evidence="1 2">NEAU-C40</strain>
    </source>
</reference>
<keyword evidence="2" id="KW-1185">Reference proteome</keyword>
<dbReference type="OrthoDB" id="4870610at2"/>
<dbReference type="AlphaFoldDB" id="A0A4U0SGX0"/>
<organism evidence="1 2">
    <name type="scientific">Actinacidiphila oryziradicis</name>
    <dbReference type="NCBI Taxonomy" id="2571141"/>
    <lineage>
        <taxon>Bacteria</taxon>
        <taxon>Bacillati</taxon>
        <taxon>Actinomycetota</taxon>
        <taxon>Actinomycetes</taxon>
        <taxon>Kitasatosporales</taxon>
        <taxon>Streptomycetaceae</taxon>
        <taxon>Actinacidiphila</taxon>
    </lineage>
</organism>
<sequence length="321" mass="35389">MTISYDDALARLAADDDHVATHAQLLHVGVGDSTIAGRCGPGGPWQRLLPRTYLLHTGQPTHLQRMRMALRYGEHGHPGSAMLTGTAVLALRRLKHAPQPEHVRNVDVLVPAGRRRRDEEFARVRPTRRMPEAVRVEGLACAPLARAVADAMATVGTDVRGLLAEVVQARRCPVSRLAEELRAARLDRLPHIAQVLADLGAGTRSPVEAEARDVVEGCSGLPRPLWNPELRLDGRFLAVPDGYWPDHGVLLEVESIAHHFALPDWESTWDRHNRLDALGLCVQHITARQLRERPDVVLDRLRSALAGGPYGPLDRIQVLPC</sequence>